<protein>
    <submittedName>
        <fullName evidence="1">Uncharacterized protein</fullName>
    </submittedName>
</protein>
<organism evidence="1 2">
    <name type="scientific">Aspergillus calidoustus</name>
    <dbReference type="NCBI Taxonomy" id="454130"/>
    <lineage>
        <taxon>Eukaryota</taxon>
        <taxon>Fungi</taxon>
        <taxon>Dikarya</taxon>
        <taxon>Ascomycota</taxon>
        <taxon>Pezizomycotina</taxon>
        <taxon>Eurotiomycetes</taxon>
        <taxon>Eurotiomycetidae</taxon>
        <taxon>Eurotiales</taxon>
        <taxon>Aspergillaceae</taxon>
        <taxon>Aspergillus</taxon>
        <taxon>Aspergillus subgen. Nidulantes</taxon>
    </lineage>
</organism>
<sequence length="155" mass="18495">MTLLKWARNAFKRPPLTPFKFTNSNFKIISASEILEEERFELFRKGHYYPVNIGDVYSSKYQVIVKGHQYVTLKAYTRDEDYHEEFKIYRQLSQRKSWHRGSWHVRTALDTFTISRSGGDHQCLVQKPMWESFSESKYRNPTHRSIEDLLKAGLK</sequence>
<dbReference type="STRING" id="454130.A0A0U5FXA5"/>
<gene>
    <name evidence="1" type="ORF">ASPCAL04507</name>
</gene>
<dbReference type="EMBL" id="CDMC01000003">
    <property type="protein sequence ID" value="CEL03351.1"/>
    <property type="molecule type" value="Genomic_DNA"/>
</dbReference>
<evidence type="ECO:0000313" key="2">
    <source>
        <dbReference type="Proteomes" id="UP000054771"/>
    </source>
</evidence>
<accession>A0A0U5FXA5</accession>
<reference evidence="2" key="1">
    <citation type="journal article" date="2016" name="Genome Announc.">
        <title>Draft genome sequences of fungus Aspergillus calidoustus.</title>
        <authorList>
            <person name="Horn F."/>
            <person name="Linde J."/>
            <person name="Mattern D.J."/>
            <person name="Walther G."/>
            <person name="Guthke R."/>
            <person name="Scherlach K."/>
            <person name="Martin K."/>
            <person name="Brakhage A.A."/>
            <person name="Petzke L."/>
            <person name="Valiante V."/>
        </authorList>
    </citation>
    <scope>NUCLEOTIDE SEQUENCE [LARGE SCALE GENOMIC DNA]</scope>
    <source>
        <strain evidence="2">SF006504</strain>
    </source>
</reference>
<dbReference type="Proteomes" id="UP000054771">
    <property type="component" value="Unassembled WGS sequence"/>
</dbReference>
<evidence type="ECO:0000313" key="1">
    <source>
        <dbReference type="EMBL" id="CEL03351.1"/>
    </source>
</evidence>
<dbReference type="OrthoDB" id="5979581at2759"/>
<dbReference type="Gene3D" id="1.10.510.10">
    <property type="entry name" value="Transferase(Phosphotransferase) domain 1"/>
    <property type="match status" value="1"/>
</dbReference>
<dbReference type="AlphaFoldDB" id="A0A0U5FXA5"/>
<dbReference type="Gene3D" id="3.30.200.20">
    <property type="entry name" value="Phosphorylase Kinase, domain 1"/>
    <property type="match status" value="1"/>
</dbReference>
<proteinExistence type="predicted"/>
<keyword evidence="2" id="KW-1185">Reference proteome</keyword>
<name>A0A0U5FXA5_ASPCI</name>